<evidence type="ECO:0000313" key="13">
    <source>
        <dbReference type="Proteomes" id="UP000198635"/>
    </source>
</evidence>
<dbReference type="GO" id="GO:0005829">
    <property type="term" value="C:cytosol"/>
    <property type="evidence" value="ECO:0007669"/>
    <property type="project" value="TreeGrafter"/>
</dbReference>
<comment type="similarity">
    <text evidence="1 9 10">Belongs to the TRAFAC class TrmE-Era-EngA-EngB-Septin-like GTPase superfamily. TrmE GTPase family.</text>
</comment>
<dbReference type="FunFam" id="3.30.1360.120:FF:000003">
    <property type="entry name" value="tRNA modification GTPase MnmE"/>
    <property type="match status" value="1"/>
</dbReference>
<dbReference type="AlphaFoldDB" id="A0A1I3MXL1"/>
<dbReference type="Pfam" id="PF10396">
    <property type="entry name" value="TrmE_N"/>
    <property type="match status" value="1"/>
</dbReference>
<dbReference type="GO" id="GO:0030488">
    <property type="term" value="P:tRNA methylation"/>
    <property type="evidence" value="ECO:0007669"/>
    <property type="project" value="TreeGrafter"/>
</dbReference>
<feature type="binding site" evidence="9">
    <location>
        <position position="232"/>
    </location>
    <ligand>
        <name>K(+)</name>
        <dbReference type="ChEBI" id="CHEBI:29103"/>
    </ligand>
</feature>
<dbReference type="PROSITE" id="PS51709">
    <property type="entry name" value="G_TRME"/>
    <property type="match status" value="1"/>
</dbReference>
<feature type="binding site" evidence="9">
    <location>
        <position position="457"/>
    </location>
    <ligand>
        <name>(6S)-5-formyl-5,6,7,8-tetrahydrofolate</name>
        <dbReference type="ChEBI" id="CHEBI:57457"/>
    </ligand>
</feature>
<name>A0A1I3MXL1_9BACT</name>
<evidence type="ECO:0000256" key="9">
    <source>
        <dbReference type="HAMAP-Rule" id="MF_00379"/>
    </source>
</evidence>
<organism evidence="12 13">
    <name type="scientific">Desulfomicrobium apsheronum</name>
    <dbReference type="NCBI Taxonomy" id="52560"/>
    <lineage>
        <taxon>Bacteria</taxon>
        <taxon>Pseudomonadati</taxon>
        <taxon>Thermodesulfobacteriota</taxon>
        <taxon>Desulfovibrionia</taxon>
        <taxon>Desulfovibrionales</taxon>
        <taxon>Desulfomicrobiaceae</taxon>
        <taxon>Desulfomicrobium</taxon>
    </lineage>
</organism>
<evidence type="ECO:0000256" key="7">
    <source>
        <dbReference type="ARBA" id="ARBA00022958"/>
    </source>
</evidence>
<comment type="subunit">
    <text evidence="9">Homodimer. Heterotetramer of two MnmE and two MnmG subunits.</text>
</comment>
<dbReference type="Pfam" id="PF12631">
    <property type="entry name" value="MnmE_helical"/>
    <property type="match status" value="1"/>
</dbReference>
<dbReference type="InterPro" id="IPR027266">
    <property type="entry name" value="TrmE/GcvT-like"/>
</dbReference>
<keyword evidence="8 9" id="KW-0342">GTP-binding</keyword>
<keyword evidence="4 9" id="KW-0547">Nucleotide-binding</keyword>
<dbReference type="InterPro" id="IPR004520">
    <property type="entry name" value="GTPase_MnmE"/>
</dbReference>
<feature type="binding site" evidence="9">
    <location>
        <position position="236"/>
    </location>
    <ligand>
        <name>Mg(2+)</name>
        <dbReference type="ChEBI" id="CHEBI:18420"/>
    </ligand>
</feature>
<dbReference type="PANTHER" id="PTHR42714:SF2">
    <property type="entry name" value="TRNA MODIFICATION GTPASE GTPBP3, MITOCHONDRIAL"/>
    <property type="match status" value="1"/>
</dbReference>
<evidence type="ECO:0000313" key="12">
    <source>
        <dbReference type="EMBL" id="SFJ01520.1"/>
    </source>
</evidence>
<evidence type="ECO:0000259" key="11">
    <source>
        <dbReference type="PROSITE" id="PS51709"/>
    </source>
</evidence>
<dbReference type="NCBIfam" id="TIGR00231">
    <property type="entry name" value="small_GTP"/>
    <property type="match status" value="1"/>
</dbReference>
<evidence type="ECO:0000256" key="8">
    <source>
        <dbReference type="ARBA" id="ARBA00023134"/>
    </source>
</evidence>
<dbReference type="EMBL" id="FORX01000001">
    <property type="protein sequence ID" value="SFJ01520.1"/>
    <property type="molecule type" value="Genomic_DNA"/>
</dbReference>
<dbReference type="InterPro" id="IPR027417">
    <property type="entry name" value="P-loop_NTPase"/>
</dbReference>
<comment type="cofactor">
    <cofactor evidence="9">
        <name>K(+)</name>
        <dbReference type="ChEBI" id="CHEBI:29103"/>
    </cofactor>
    <text evidence="9">Binds 1 potassium ion per subunit.</text>
</comment>
<comment type="caution">
    <text evidence="9">Lacks conserved residue(s) required for the propagation of feature annotation.</text>
</comment>
<feature type="binding site" evidence="9">
    <location>
        <begin position="232"/>
        <end position="237"/>
    </location>
    <ligand>
        <name>GTP</name>
        <dbReference type="ChEBI" id="CHEBI:37565"/>
    </ligand>
</feature>
<dbReference type="CDD" id="cd04164">
    <property type="entry name" value="trmE"/>
    <property type="match status" value="1"/>
</dbReference>
<dbReference type="GO" id="GO:0005525">
    <property type="term" value="F:GTP binding"/>
    <property type="evidence" value="ECO:0007669"/>
    <property type="project" value="UniProtKB-UniRule"/>
</dbReference>
<feature type="binding site" evidence="9">
    <location>
        <position position="256"/>
    </location>
    <ligand>
        <name>K(+)</name>
        <dbReference type="ChEBI" id="CHEBI:29103"/>
    </ligand>
</feature>
<dbReference type="EC" id="3.6.-.-" evidence="9"/>
<keyword evidence="2 9" id="KW-0819">tRNA processing</keyword>
<dbReference type="InterPro" id="IPR025867">
    <property type="entry name" value="MnmE_helical"/>
</dbReference>
<feature type="binding site" evidence="9">
    <location>
        <position position="253"/>
    </location>
    <ligand>
        <name>K(+)</name>
        <dbReference type="ChEBI" id="CHEBI:29103"/>
    </ligand>
</feature>
<dbReference type="GO" id="GO:0003924">
    <property type="term" value="F:GTPase activity"/>
    <property type="evidence" value="ECO:0007669"/>
    <property type="project" value="UniProtKB-UniRule"/>
</dbReference>
<reference evidence="13" key="1">
    <citation type="submission" date="2016-10" db="EMBL/GenBank/DDBJ databases">
        <authorList>
            <person name="Varghese N."/>
            <person name="Submissions S."/>
        </authorList>
    </citation>
    <scope>NUCLEOTIDE SEQUENCE [LARGE SCALE GENOMIC DNA]</scope>
    <source>
        <strain evidence="13">DSM 5918</strain>
    </source>
</reference>
<dbReference type="InterPro" id="IPR027368">
    <property type="entry name" value="MnmE_dom2"/>
</dbReference>
<dbReference type="Gene3D" id="1.20.120.430">
    <property type="entry name" value="tRNA modification GTPase MnmE domain 2"/>
    <property type="match status" value="1"/>
</dbReference>
<dbReference type="SUPFAM" id="SSF103025">
    <property type="entry name" value="Folate-binding domain"/>
    <property type="match status" value="1"/>
</dbReference>
<keyword evidence="6 9" id="KW-0460">Magnesium</keyword>
<evidence type="ECO:0000256" key="3">
    <source>
        <dbReference type="ARBA" id="ARBA00022723"/>
    </source>
</evidence>
<dbReference type="InterPro" id="IPR018948">
    <property type="entry name" value="GTP-bd_TrmE_N"/>
</dbReference>
<sequence length="457" mass="48366">MNTNSDTIVAIATPPGQGAIGIVRLSGPAAGEIARGLFHSSRPGFTAFKPYHLHHGQLRDPEGNFLDEVLAAFMPGPGSFTGEDVVELQCHGGGAVLRRVVEECLEHGARLAAPGEFSKRAFLNSRMDLTQAEAIMELVGAPTAVAVGLAGSKLEGLLARRIGELRAGLESLRVQLCVAVDFPEDEVECLAPEDLARGVAEVCEAMTELADNYDRGRCWRDGALVVLAGQVNAGKSSLMNAILGINRAIVTDIPGTTRDYLEESVQIDGLPVRLVDTAGLRASLDSVELLGIERSRELLGRADLVLLVIDSELGPGAEDLDLALNTDNLLVVANKMDLVGGEPAWLDESPWSERELCPLSAKHGHGVSDLLAAIRRIVAATGAPESGALVPNLRQHTALVRASEELAQMLDELAGGLPYDILSVRLDTACVLLAEITGEISSQEVLSAVFDGFCIGK</sequence>
<accession>A0A1I3MXL1</accession>
<feature type="binding site" evidence="9">
    <location>
        <position position="24"/>
    </location>
    <ligand>
        <name>(6S)-5-formyl-5,6,7,8-tetrahydrofolate</name>
        <dbReference type="ChEBI" id="CHEBI:57457"/>
    </ligand>
</feature>
<dbReference type="STRING" id="52560.SAMN04488082_101104"/>
<comment type="subcellular location">
    <subcellularLocation>
        <location evidence="9">Cytoplasm</location>
    </subcellularLocation>
</comment>
<comment type="function">
    <text evidence="9">Exhibits a very high intrinsic GTPase hydrolysis rate. Involved in the addition of a carboxymethylaminomethyl (cmnm) group at the wobble position (U34) of certain tRNAs, forming tRNA-cmnm(5)s(2)U34.</text>
</comment>
<dbReference type="RefSeq" id="WP_092372201.1">
    <property type="nucleotide sequence ID" value="NZ_FORX01000001.1"/>
</dbReference>
<evidence type="ECO:0000256" key="10">
    <source>
        <dbReference type="RuleBase" id="RU003313"/>
    </source>
</evidence>
<gene>
    <name evidence="9" type="primary">mnmE</name>
    <name evidence="9" type="synonym">trmE</name>
    <name evidence="12" type="ORF">SAMN04488082_101104</name>
</gene>
<dbReference type="InterPro" id="IPR031168">
    <property type="entry name" value="G_TrmE"/>
</dbReference>
<evidence type="ECO:0000256" key="1">
    <source>
        <dbReference type="ARBA" id="ARBA00011043"/>
    </source>
</evidence>
<dbReference type="HAMAP" id="MF_00379">
    <property type="entry name" value="GTPase_MnmE"/>
    <property type="match status" value="1"/>
</dbReference>
<dbReference type="Proteomes" id="UP000198635">
    <property type="component" value="Unassembled WGS sequence"/>
</dbReference>
<keyword evidence="5 9" id="KW-0378">Hydrolase</keyword>
<proteinExistence type="inferred from homology"/>
<feature type="binding site" evidence="9">
    <location>
        <begin position="251"/>
        <end position="257"/>
    </location>
    <ligand>
        <name>GTP</name>
        <dbReference type="ChEBI" id="CHEBI:37565"/>
    </ligand>
</feature>
<dbReference type="Pfam" id="PF01926">
    <property type="entry name" value="MMR_HSR1"/>
    <property type="match status" value="1"/>
</dbReference>
<dbReference type="GO" id="GO:0002098">
    <property type="term" value="P:tRNA wobble uridine modification"/>
    <property type="evidence" value="ECO:0007669"/>
    <property type="project" value="TreeGrafter"/>
</dbReference>
<dbReference type="Gene3D" id="3.40.50.300">
    <property type="entry name" value="P-loop containing nucleotide triphosphate hydrolases"/>
    <property type="match status" value="1"/>
</dbReference>
<feature type="domain" description="TrmE-type G" evidence="11">
    <location>
        <begin position="222"/>
        <end position="379"/>
    </location>
</feature>
<feature type="binding site" evidence="9">
    <location>
        <begin position="276"/>
        <end position="279"/>
    </location>
    <ligand>
        <name>GTP</name>
        <dbReference type="ChEBI" id="CHEBI:37565"/>
    </ligand>
</feature>
<dbReference type="InterPro" id="IPR005225">
    <property type="entry name" value="Small_GTP-bd"/>
</dbReference>
<evidence type="ECO:0000256" key="6">
    <source>
        <dbReference type="ARBA" id="ARBA00022842"/>
    </source>
</evidence>
<dbReference type="SUPFAM" id="SSF52540">
    <property type="entry name" value="P-loop containing nucleoside triphosphate hydrolases"/>
    <property type="match status" value="1"/>
</dbReference>
<dbReference type="CDD" id="cd14858">
    <property type="entry name" value="TrmE_N"/>
    <property type="match status" value="1"/>
</dbReference>
<feature type="binding site" evidence="9">
    <location>
        <position position="126"/>
    </location>
    <ligand>
        <name>(6S)-5-formyl-5,6,7,8-tetrahydrofolate</name>
        <dbReference type="ChEBI" id="CHEBI:57457"/>
    </ligand>
</feature>
<feature type="binding site" evidence="9">
    <location>
        <position position="257"/>
    </location>
    <ligand>
        <name>Mg(2+)</name>
        <dbReference type="ChEBI" id="CHEBI:18420"/>
    </ligand>
</feature>
<keyword evidence="7 9" id="KW-0630">Potassium</keyword>
<dbReference type="GO" id="GO:0046872">
    <property type="term" value="F:metal ion binding"/>
    <property type="evidence" value="ECO:0007669"/>
    <property type="project" value="UniProtKB-KW"/>
</dbReference>
<keyword evidence="3 9" id="KW-0479">Metal-binding</keyword>
<evidence type="ECO:0000256" key="2">
    <source>
        <dbReference type="ARBA" id="ARBA00022694"/>
    </source>
</evidence>
<dbReference type="PANTHER" id="PTHR42714">
    <property type="entry name" value="TRNA MODIFICATION GTPASE GTPBP3"/>
    <property type="match status" value="1"/>
</dbReference>
<dbReference type="GO" id="GO:0042802">
    <property type="term" value="F:identical protein binding"/>
    <property type="evidence" value="ECO:0007669"/>
    <property type="project" value="UniProtKB-ARBA"/>
</dbReference>
<dbReference type="NCBIfam" id="TIGR00450">
    <property type="entry name" value="mnmE_trmE_thdF"/>
    <property type="match status" value="1"/>
</dbReference>
<feature type="binding site" evidence="9">
    <location>
        <position position="87"/>
    </location>
    <ligand>
        <name>(6S)-5-formyl-5,6,7,8-tetrahydrofolate</name>
        <dbReference type="ChEBI" id="CHEBI:57457"/>
    </ligand>
</feature>
<evidence type="ECO:0000256" key="5">
    <source>
        <dbReference type="ARBA" id="ARBA00022801"/>
    </source>
</evidence>
<dbReference type="InterPro" id="IPR006073">
    <property type="entry name" value="GTP-bd"/>
</dbReference>
<keyword evidence="9" id="KW-0963">Cytoplasm</keyword>
<keyword evidence="13" id="KW-1185">Reference proteome</keyword>
<dbReference type="OrthoDB" id="9805918at2"/>
<protein>
    <recommendedName>
        <fullName evidence="9">tRNA modification GTPase MnmE</fullName>
        <ecNumber evidence="9">3.6.-.-</ecNumber>
    </recommendedName>
</protein>
<evidence type="ECO:0000256" key="4">
    <source>
        <dbReference type="ARBA" id="ARBA00022741"/>
    </source>
</evidence>
<feature type="binding site" evidence="9">
    <location>
        <position position="251"/>
    </location>
    <ligand>
        <name>K(+)</name>
        <dbReference type="ChEBI" id="CHEBI:29103"/>
    </ligand>
</feature>
<dbReference type="Gene3D" id="3.30.1360.120">
    <property type="entry name" value="Probable tRNA modification gtpase trme, domain 1"/>
    <property type="match status" value="1"/>
</dbReference>